<keyword evidence="1" id="KW-0472">Membrane</keyword>
<proteinExistence type="predicted"/>
<dbReference type="Proteomes" id="UP000199556">
    <property type="component" value="Unassembled WGS sequence"/>
</dbReference>
<dbReference type="EMBL" id="FOUO01000009">
    <property type="protein sequence ID" value="SFM54579.1"/>
    <property type="molecule type" value="Genomic_DNA"/>
</dbReference>
<dbReference type="STRING" id="195064.SAMN05421721_10930"/>
<organism evidence="3 4">
    <name type="scientific">Ectothiorhodospira mobilis</name>
    <dbReference type="NCBI Taxonomy" id="195064"/>
    <lineage>
        <taxon>Bacteria</taxon>
        <taxon>Pseudomonadati</taxon>
        <taxon>Pseudomonadota</taxon>
        <taxon>Gammaproteobacteria</taxon>
        <taxon>Chromatiales</taxon>
        <taxon>Ectothiorhodospiraceae</taxon>
        <taxon>Ectothiorhodospira</taxon>
    </lineage>
</organism>
<gene>
    <name evidence="3" type="ORF">SAMN05421721_10930</name>
</gene>
<evidence type="ECO:0000259" key="2">
    <source>
        <dbReference type="Pfam" id="PF03703"/>
    </source>
</evidence>
<dbReference type="PANTHER" id="PTHR37938:SF1">
    <property type="entry name" value="BLL0215 PROTEIN"/>
    <property type="match status" value="1"/>
</dbReference>
<reference evidence="3 4" key="1">
    <citation type="submission" date="2016-10" db="EMBL/GenBank/DDBJ databases">
        <authorList>
            <person name="de Groot N.N."/>
        </authorList>
    </citation>
    <scope>NUCLEOTIDE SEQUENCE [LARGE SCALE GENOMIC DNA]</scope>
    <source>
        <strain evidence="3 4">DSM 4180</strain>
    </source>
</reference>
<name>A0A1I4RQZ9_ECTMO</name>
<dbReference type="InterPro" id="IPR005182">
    <property type="entry name" value="YdbS-like_PH"/>
</dbReference>
<feature type="transmembrane region" description="Helical" evidence="1">
    <location>
        <begin position="110"/>
        <end position="133"/>
    </location>
</feature>
<keyword evidence="1" id="KW-0812">Transmembrane</keyword>
<dbReference type="Pfam" id="PF03703">
    <property type="entry name" value="bPH_2"/>
    <property type="match status" value="1"/>
</dbReference>
<accession>A0A1I4RQZ9</accession>
<protein>
    <submittedName>
        <fullName evidence="3">PH domain-containing protein</fullName>
    </submittedName>
</protein>
<feature type="transmembrane region" description="Helical" evidence="1">
    <location>
        <begin position="179"/>
        <end position="198"/>
    </location>
</feature>
<feature type="transmembrane region" description="Helical" evidence="1">
    <location>
        <begin position="41"/>
        <end position="60"/>
    </location>
</feature>
<dbReference type="PANTHER" id="PTHR37938">
    <property type="entry name" value="BLL0215 PROTEIN"/>
    <property type="match status" value="1"/>
</dbReference>
<sequence length="296" mass="32418">MAAAMNDTERPSRRRWIPLTLAGTTILTLVGALALPGQSALVSLVLFIFLFPCTLMVLLVRWWPRRHCRTLEGGARWRRRLYFAAAAFLLAAVVNLLGGMRFFGTAVGTTLLTAGTLLLPPAMVLTLLAFSLSRDDPTEELLEPGEVIRFHAETHWGVFLPSILLTTLALVLALGPFGLGGLSLAAMIYLLLLPGLLARALTTFINTEVTVTDRHLITVTGTLWRRRHIIPLKEIQAAGVSWGWLGRLLRYGKVGVICHDETSLKLSGLADPMKVQDLLDPFRPDPEEATPVGGRS</sequence>
<keyword evidence="1" id="KW-1133">Transmembrane helix</keyword>
<evidence type="ECO:0000256" key="1">
    <source>
        <dbReference type="SAM" id="Phobius"/>
    </source>
</evidence>
<keyword evidence="4" id="KW-1185">Reference proteome</keyword>
<dbReference type="AlphaFoldDB" id="A0A1I4RQZ9"/>
<feature type="domain" description="YdbS-like PH" evidence="2">
    <location>
        <begin position="206"/>
        <end position="278"/>
    </location>
</feature>
<feature type="transmembrane region" description="Helical" evidence="1">
    <location>
        <begin position="81"/>
        <end position="104"/>
    </location>
</feature>
<evidence type="ECO:0000313" key="4">
    <source>
        <dbReference type="Proteomes" id="UP000199556"/>
    </source>
</evidence>
<evidence type="ECO:0000313" key="3">
    <source>
        <dbReference type="EMBL" id="SFM54579.1"/>
    </source>
</evidence>
<feature type="transmembrane region" description="Helical" evidence="1">
    <location>
        <begin position="16"/>
        <end position="35"/>
    </location>
</feature>
<feature type="transmembrane region" description="Helical" evidence="1">
    <location>
        <begin position="154"/>
        <end position="173"/>
    </location>
</feature>